<dbReference type="SUPFAM" id="SSF52091">
    <property type="entry name" value="SpoIIaa-like"/>
    <property type="match status" value="1"/>
</dbReference>
<accession>A0A366EVZ1</accession>
<dbReference type="EMBL" id="QNRK01000034">
    <property type="protein sequence ID" value="RBP05655.1"/>
    <property type="molecule type" value="Genomic_DNA"/>
</dbReference>
<dbReference type="Proteomes" id="UP000253529">
    <property type="component" value="Unassembled WGS sequence"/>
</dbReference>
<dbReference type="PANTHER" id="PTHR30188:SF3">
    <property type="entry name" value="ABC TRANSPORTER PERMEASE"/>
    <property type="match status" value="1"/>
</dbReference>
<feature type="transmembrane region" description="Helical" evidence="1">
    <location>
        <begin position="354"/>
        <end position="375"/>
    </location>
</feature>
<keyword evidence="1" id="KW-0812">Transmembrane</keyword>
<dbReference type="PROSITE" id="PS50801">
    <property type="entry name" value="STAS"/>
    <property type="match status" value="1"/>
</dbReference>
<evidence type="ECO:0000259" key="2">
    <source>
        <dbReference type="PROSITE" id="PS50801"/>
    </source>
</evidence>
<keyword evidence="1" id="KW-1133">Transmembrane helix</keyword>
<dbReference type="PANTHER" id="PTHR30188">
    <property type="entry name" value="ABC TRANSPORTER PERMEASE PROTEIN-RELATED"/>
    <property type="match status" value="1"/>
</dbReference>
<protein>
    <submittedName>
        <fullName evidence="3">Phospholipid/cholesterol/gamma-HCH transport system permease protein</fullName>
    </submittedName>
</protein>
<dbReference type="GO" id="GO:0005548">
    <property type="term" value="F:phospholipid transporter activity"/>
    <property type="evidence" value="ECO:0007669"/>
    <property type="project" value="TreeGrafter"/>
</dbReference>
<feature type="transmembrane region" description="Helical" evidence="1">
    <location>
        <begin position="167"/>
        <end position="187"/>
    </location>
</feature>
<sequence>MSVGPSVVRDVEGDELVLSLSGDWTVANSAALEATADSLIEPARKGGDAILDLAGVNRMDTAGAWAIDRARAELAEAGVRASYRGARSEYAVLLKEAGYQPIEPPKPTHAPTAISLLSEIGESVYTAGHDLAEGVSFFGEMVAMTVRLLPFPHRWRWTSMTYHLENYSLRSVPIIVLINFLVGAIVMQQGIFQLNAFGASAYAVNLVGVLGLRELALLMTAIMIAGRTGSAITAEIGSMAMHEEIDALRVMALDPLEVLIMPRLVALVIALPALTFLADLAELAGGLLVSWLYAGMTPIVFITRLHNSITTDTFLVGLIKAPFMAITIGIIAGVEGMDVRGSAESLGANVTASVVKSIFMVIVLDGLFAMFFSAVNY</sequence>
<proteinExistence type="predicted"/>
<dbReference type="Pfam" id="PF02405">
    <property type="entry name" value="MlaE"/>
    <property type="match status" value="1"/>
</dbReference>
<dbReference type="InterPro" id="IPR030802">
    <property type="entry name" value="Permease_MalE"/>
</dbReference>
<dbReference type="InterPro" id="IPR058548">
    <property type="entry name" value="MlaB-like_STAS"/>
</dbReference>
<evidence type="ECO:0000313" key="4">
    <source>
        <dbReference type="Proteomes" id="UP000253529"/>
    </source>
</evidence>
<name>A0A366EVZ1_9HYPH</name>
<gene>
    <name evidence="3" type="ORF">DFR50_13418</name>
</gene>
<comment type="caution">
    <text evidence="3">The sequence shown here is derived from an EMBL/GenBank/DDBJ whole genome shotgun (WGS) entry which is preliminary data.</text>
</comment>
<organism evidence="3 4">
    <name type="scientific">Roseiarcus fermentans</name>
    <dbReference type="NCBI Taxonomy" id="1473586"/>
    <lineage>
        <taxon>Bacteria</taxon>
        <taxon>Pseudomonadati</taxon>
        <taxon>Pseudomonadota</taxon>
        <taxon>Alphaproteobacteria</taxon>
        <taxon>Hyphomicrobiales</taxon>
        <taxon>Roseiarcaceae</taxon>
        <taxon>Roseiarcus</taxon>
    </lineage>
</organism>
<feature type="transmembrane region" description="Helical" evidence="1">
    <location>
        <begin position="314"/>
        <end position="334"/>
    </location>
</feature>
<feature type="transmembrane region" description="Helical" evidence="1">
    <location>
        <begin position="258"/>
        <end position="277"/>
    </location>
</feature>
<evidence type="ECO:0000313" key="3">
    <source>
        <dbReference type="EMBL" id="RBP05655.1"/>
    </source>
</evidence>
<dbReference type="InterPro" id="IPR002645">
    <property type="entry name" value="STAS_dom"/>
</dbReference>
<reference evidence="3 4" key="1">
    <citation type="submission" date="2018-06" db="EMBL/GenBank/DDBJ databases">
        <title>Genomic Encyclopedia of Type Strains, Phase IV (KMG-IV): sequencing the most valuable type-strain genomes for metagenomic binning, comparative biology and taxonomic classification.</title>
        <authorList>
            <person name="Goeker M."/>
        </authorList>
    </citation>
    <scope>NUCLEOTIDE SEQUENCE [LARGE SCALE GENOMIC DNA]</scope>
    <source>
        <strain evidence="3 4">DSM 24875</strain>
    </source>
</reference>
<feature type="domain" description="STAS" evidence="2">
    <location>
        <begin position="16"/>
        <end position="127"/>
    </location>
</feature>
<dbReference type="GO" id="GO:0043190">
    <property type="term" value="C:ATP-binding cassette (ABC) transporter complex"/>
    <property type="evidence" value="ECO:0007669"/>
    <property type="project" value="InterPro"/>
</dbReference>
<keyword evidence="1" id="KW-0472">Membrane</keyword>
<dbReference type="Gene3D" id="3.30.750.24">
    <property type="entry name" value="STAS domain"/>
    <property type="match status" value="1"/>
</dbReference>
<dbReference type="Pfam" id="PF13466">
    <property type="entry name" value="STAS_2"/>
    <property type="match status" value="1"/>
</dbReference>
<dbReference type="CDD" id="cd07043">
    <property type="entry name" value="STAS_anti-anti-sigma_factors"/>
    <property type="match status" value="1"/>
</dbReference>
<feature type="transmembrane region" description="Helical" evidence="1">
    <location>
        <begin position="283"/>
        <end position="302"/>
    </location>
</feature>
<feature type="transmembrane region" description="Helical" evidence="1">
    <location>
        <begin position="199"/>
        <end position="225"/>
    </location>
</feature>
<evidence type="ECO:0000256" key="1">
    <source>
        <dbReference type="SAM" id="Phobius"/>
    </source>
</evidence>
<keyword evidence="4" id="KW-1185">Reference proteome</keyword>
<dbReference type="InterPro" id="IPR036513">
    <property type="entry name" value="STAS_dom_sf"/>
</dbReference>
<dbReference type="AlphaFoldDB" id="A0A366EVZ1"/>